<accession>A0AAV3PNI6</accession>
<comment type="caution">
    <text evidence="1">The sequence shown here is derived from an EMBL/GenBank/DDBJ whole genome shotgun (WGS) entry which is preliminary data.</text>
</comment>
<sequence length="102" mass="11324">MNGNEVDSMMICNLGQLEIAGTFADPNSRVRAIKFGEFKFGVIGVKGGRIWWGKWVIGGRREAKETISRGTRWGNISGLEWVGLGEEVPRDVGAWEIWLANS</sequence>
<dbReference type="Proteomes" id="UP001454036">
    <property type="component" value="Unassembled WGS sequence"/>
</dbReference>
<evidence type="ECO:0000313" key="2">
    <source>
        <dbReference type="Proteomes" id="UP001454036"/>
    </source>
</evidence>
<dbReference type="EMBL" id="BAABME010001849">
    <property type="protein sequence ID" value="GAA0151773.1"/>
    <property type="molecule type" value="Genomic_DNA"/>
</dbReference>
<organism evidence="1 2">
    <name type="scientific">Lithospermum erythrorhizon</name>
    <name type="common">Purple gromwell</name>
    <name type="synonym">Lithospermum officinale var. erythrorhizon</name>
    <dbReference type="NCBI Taxonomy" id="34254"/>
    <lineage>
        <taxon>Eukaryota</taxon>
        <taxon>Viridiplantae</taxon>
        <taxon>Streptophyta</taxon>
        <taxon>Embryophyta</taxon>
        <taxon>Tracheophyta</taxon>
        <taxon>Spermatophyta</taxon>
        <taxon>Magnoliopsida</taxon>
        <taxon>eudicotyledons</taxon>
        <taxon>Gunneridae</taxon>
        <taxon>Pentapetalae</taxon>
        <taxon>asterids</taxon>
        <taxon>lamiids</taxon>
        <taxon>Boraginales</taxon>
        <taxon>Boraginaceae</taxon>
        <taxon>Boraginoideae</taxon>
        <taxon>Lithospermeae</taxon>
        <taxon>Lithospermum</taxon>
    </lineage>
</organism>
<dbReference type="AlphaFoldDB" id="A0AAV3PNI6"/>
<name>A0AAV3PNI6_LITER</name>
<evidence type="ECO:0000313" key="1">
    <source>
        <dbReference type="EMBL" id="GAA0151773.1"/>
    </source>
</evidence>
<keyword evidence="2" id="KW-1185">Reference proteome</keyword>
<reference evidence="1 2" key="1">
    <citation type="submission" date="2024-01" db="EMBL/GenBank/DDBJ databases">
        <title>The complete chloroplast genome sequence of Lithospermum erythrorhizon: insights into the phylogenetic relationship among Boraginaceae species and the maternal lineages of purple gromwells.</title>
        <authorList>
            <person name="Okada T."/>
            <person name="Watanabe K."/>
        </authorList>
    </citation>
    <scope>NUCLEOTIDE SEQUENCE [LARGE SCALE GENOMIC DNA]</scope>
</reference>
<protein>
    <submittedName>
        <fullName evidence="1">Uncharacterized protein</fullName>
    </submittedName>
</protein>
<proteinExistence type="predicted"/>
<gene>
    <name evidence="1" type="ORF">LIER_10421</name>
</gene>